<sequence length="225" mass="26027">MTPTPRSAIPGSNELKNPFFAWSKGPQKILQLMIQPTTSMALARELDPGTTPKISCPFQNLPFDIHHQIAVYLEYADILKLSATNHFLHDHLNVQTLIPKHQRNQYLYKTERYGYRYGHRGFGGRWPCYECGRILERKCFGDRMRRYEKSWFRKSLIVGGAGIVLFVRGGMGTCSRLRREEKCFIFAGGVGNCGIRWRRRGAGRWMFGSRLMVYMGRRTWGGSVR</sequence>
<name>A0A9Q8WPC5_9PEZI</name>
<dbReference type="GeneID" id="73350520"/>
<proteinExistence type="predicted"/>
<reference evidence="1" key="1">
    <citation type="journal article" date="2021" name="Mol. Plant Microbe Interact.">
        <title>Complete Genome Sequence of the Plant-Pathogenic Fungus Colletotrichum lupini.</title>
        <authorList>
            <person name="Baroncelli R."/>
            <person name="Pensec F."/>
            <person name="Da Lio D."/>
            <person name="Boufleur T."/>
            <person name="Vicente I."/>
            <person name="Sarrocco S."/>
            <person name="Picot A."/>
            <person name="Baraldi E."/>
            <person name="Sukno S."/>
            <person name="Thon M."/>
            <person name="Le Floch G."/>
        </authorList>
    </citation>
    <scope>NUCLEOTIDE SEQUENCE</scope>
    <source>
        <strain evidence="1">IMI 504893</strain>
    </source>
</reference>
<dbReference type="Proteomes" id="UP000830671">
    <property type="component" value="Chromosome 9"/>
</dbReference>
<gene>
    <name evidence="1" type="ORF">CLUP02_16592</name>
</gene>
<dbReference type="InterPro" id="IPR036047">
    <property type="entry name" value="F-box-like_dom_sf"/>
</dbReference>
<evidence type="ECO:0008006" key="3">
    <source>
        <dbReference type="Google" id="ProtNLM"/>
    </source>
</evidence>
<evidence type="ECO:0000313" key="2">
    <source>
        <dbReference type="Proteomes" id="UP000830671"/>
    </source>
</evidence>
<keyword evidence="2" id="KW-1185">Reference proteome</keyword>
<dbReference type="EMBL" id="CP019481">
    <property type="protein sequence ID" value="UQC91058.1"/>
    <property type="molecule type" value="Genomic_DNA"/>
</dbReference>
<evidence type="ECO:0000313" key="1">
    <source>
        <dbReference type="EMBL" id="UQC91058.1"/>
    </source>
</evidence>
<dbReference type="KEGG" id="clup:CLUP02_16592"/>
<dbReference type="AlphaFoldDB" id="A0A9Q8WPC5"/>
<dbReference type="RefSeq" id="XP_049152657.1">
    <property type="nucleotide sequence ID" value="XM_049295510.1"/>
</dbReference>
<organism evidence="1 2">
    <name type="scientific">Colletotrichum lupini</name>
    <dbReference type="NCBI Taxonomy" id="145971"/>
    <lineage>
        <taxon>Eukaryota</taxon>
        <taxon>Fungi</taxon>
        <taxon>Dikarya</taxon>
        <taxon>Ascomycota</taxon>
        <taxon>Pezizomycotina</taxon>
        <taxon>Sordariomycetes</taxon>
        <taxon>Hypocreomycetidae</taxon>
        <taxon>Glomerellales</taxon>
        <taxon>Glomerellaceae</taxon>
        <taxon>Colletotrichum</taxon>
        <taxon>Colletotrichum acutatum species complex</taxon>
    </lineage>
</organism>
<accession>A0A9Q8WPC5</accession>
<dbReference type="SUPFAM" id="SSF81383">
    <property type="entry name" value="F-box domain"/>
    <property type="match status" value="1"/>
</dbReference>
<protein>
    <recommendedName>
        <fullName evidence="3">F-box domain-containing protein</fullName>
    </recommendedName>
</protein>